<keyword evidence="4 5" id="KW-0472">Membrane</keyword>
<proteinExistence type="predicted"/>
<gene>
    <name evidence="7" type="ORF">PGLA1383_LOCUS37458</name>
</gene>
<dbReference type="Gene3D" id="1.20.120.350">
    <property type="entry name" value="Voltage-gated potassium channels. Chain C"/>
    <property type="match status" value="1"/>
</dbReference>
<comment type="caution">
    <text evidence="7">The sequence shown here is derived from an EMBL/GenBank/DDBJ whole genome shotgun (WGS) entry which is preliminary data.</text>
</comment>
<comment type="subcellular location">
    <subcellularLocation>
        <location evidence="1">Membrane</location>
        <topology evidence="1">Multi-pass membrane protein</topology>
    </subcellularLocation>
</comment>
<keyword evidence="8" id="KW-1185">Reference proteome</keyword>
<feature type="transmembrane region" description="Helical" evidence="5">
    <location>
        <begin position="111"/>
        <end position="131"/>
    </location>
</feature>
<keyword evidence="2 5" id="KW-0812">Transmembrane</keyword>
<accession>A0A813G0R7</accession>
<evidence type="ECO:0000256" key="2">
    <source>
        <dbReference type="ARBA" id="ARBA00022692"/>
    </source>
</evidence>
<evidence type="ECO:0000256" key="4">
    <source>
        <dbReference type="ARBA" id="ARBA00023136"/>
    </source>
</evidence>
<evidence type="ECO:0000313" key="7">
    <source>
        <dbReference type="EMBL" id="CAE8619881.1"/>
    </source>
</evidence>
<dbReference type="GO" id="GO:0005216">
    <property type="term" value="F:monoatomic ion channel activity"/>
    <property type="evidence" value="ECO:0007669"/>
    <property type="project" value="InterPro"/>
</dbReference>
<keyword evidence="3 5" id="KW-1133">Transmembrane helix</keyword>
<feature type="transmembrane region" description="Helical" evidence="5">
    <location>
        <begin position="218"/>
        <end position="236"/>
    </location>
</feature>
<dbReference type="SUPFAM" id="SSF81324">
    <property type="entry name" value="Voltage-gated potassium channels"/>
    <property type="match status" value="1"/>
</dbReference>
<dbReference type="AlphaFoldDB" id="A0A813G0R7"/>
<sequence>MLTLRSLAAWSSNASDSAQEASRCLMEGPASFDRDVGREGSAPNHGVELRASAPSSVSSFACEPSHGPPLEHSNWLRRIGSVDSRESARGRLSNRDKARHAILAWRLERPYLVYSLACAFAMALLLVWNIVKGVQNNWNLPQWKHHRWEEALEVGIGAVIVVETLLTLRVLGVRTFFTSYWCLFDLLVTLLTVVSIGYGIDHLGRSGEICQAEVPLLTLRFVLQPARVLAALVGAWRTRRMQMDVEELRVDFGTLSAGGGANFEAMQAPNIR</sequence>
<dbReference type="InterPro" id="IPR027359">
    <property type="entry name" value="Volt_channel_dom_sf"/>
</dbReference>
<dbReference type="Proteomes" id="UP000654075">
    <property type="component" value="Unassembled WGS sequence"/>
</dbReference>
<evidence type="ECO:0000259" key="6">
    <source>
        <dbReference type="Pfam" id="PF00520"/>
    </source>
</evidence>
<dbReference type="Pfam" id="PF00520">
    <property type="entry name" value="Ion_trans"/>
    <property type="match status" value="1"/>
</dbReference>
<evidence type="ECO:0000256" key="3">
    <source>
        <dbReference type="ARBA" id="ARBA00022989"/>
    </source>
</evidence>
<evidence type="ECO:0000313" key="8">
    <source>
        <dbReference type="Proteomes" id="UP000654075"/>
    </source>
</evidence>
<dbReference type="GO" id="GO:0016020">
    <property type="term" value="C:membrane"/>
    <property type="evidence" value="ECO:0007669"/>
    <property type="project" value="UniProtKB-SubCell"/>
</dbReference>
<dbReference type="InterPro" id="IPR005821">
    <property type="entry name" value="Ion_trans_dom"/>
</dbReference>
<dbReference type="EMBL" id="CAJNNV010027247">
    <property type="protein sequence ID" value="CAE8619881.1"/>
    <property type="molecule type" value="Genomic_DNA"/>
</dbReference>
<feature type="transmembrane region" description="Helical" evidence="5">
    <location>
        <begin position="151"/>
        <end position="168"/>
    </location>
</feature>
<organism evidence="7 8">
    <name type="scientific">Polarella glacialis</name>
    <name type="common">Dinoflagellate</name>
    <dbReference type="NCBI Taxonomy" id="89957"/>
    <lineage>
        <taxon>Eukaryota</taxon>
        <taxon>Sar</taxon>
        <taxon>Alveolata</taxon>
        <taxon>Dinophyceae</taxon>
        <taxon>Suessiales</taxon>
        <taxon>Suessiaceae</taxon>
        <taxon>Polarella</taxon>
    </lineage>
</organism>
<reference evidence="7" key="1">
    <citation type="submission" date="2021-02" db="EMBL/GenBank/DDBJ databases">
        <authorList>
            <person name="Dougan E. K."/>
            <person name="Rhodes N."/>
            <person name="Thang M."/>
            <person name="Chan C."/>
        </authorList>
    </citation>
    <scope>NUCLEOTIDE SEQUENCE</scope>
</reference>
<feature type="transmembrane region" description="Helical" evidence="5">
    <location>
        <begin position="180"/>
        <end position="198"/>
    </location>
</feature>
<name>A0A813G0R7_POLGL</name>
<protein>
    <recommendedName>
        <fullName evidence="6">Ion transport domain-containing protein</fullName>
    </recommendedName>
</protein>
<evidence type="ECO:0000256" key="5">
    <source>
        <dbReference type="SAM" id="Phobius"/>
    </source>
</evidence>
<feature type="domain" description="Ion transport" evidence="6">
    <location>
        <begin position="119"/>
        <end position="208"/>
    </location>
</feature>
<evidence type="ECO:0000256" key="1">
    <source>
        <dbReference type="ARBA" id="ARBA00004141"/>
    </source>
</evidence>